<dbReference type="Pfam" id="PF04542">
    <property type="entry name" value="Sigma70_r2"/>
    <property type="match status" value="1"/>
</dbReference>
<proteinExistence type="inferred from homology"/>
<dbReference type="InterPro" id="IPR039425">
    <property type="entry name" value="RNA_pol_sigma-70-like"/>
</dbReference>
<keyword evidence="2" id="KW-0805">Transcription regulation</keyword>
<keyword evidence="4" id="KW-0804">Transcription</keyword>
<accession>A0A6N8EW74</accession>
<evidence type="ECO:0000256" key="4">
    <source>
        <dbReference type="ARBA" id="ARBA00023163"/>
    </source>
</evidence>
<organism evidence="7 8">
    <name type="scientific">Paenibacillus macerans</name>
    <name type="common">Bacillus macerans</name>
    <dbReference type="NCBI Taxonomy" id="44252"/>
    <lineage>
        <taxon>Bacteria</taxon>
        <taxon>Bacillati</taxon>
        <taxon>Bacillota</taxon>
        <taxon>Bacilli</taxon>
        <taxon>Bacillales</taxon>
        <taxon>Paenibacillaceae</taxon>
        <taxon>Paenibacillus</taxon>
    </lineage>
</organism>
<dbReference type="SUPFAM" id="SSF88946">
    <property type="entry name" value="Sigma2 domain of RNA polymerase sigma factors"/>
    <property type="match status" value="1"/>
</dbReference>
<evidence type="ECO:0000259" key="6">
    <source>
        <dbReference type="Pfam" id="PF08281"/>
    </source>
</evidence>
<dbReference type="EMBL" id="WNZZ01000007">
    <property type="protein sequence ID" value="MUG23053.1"/>
    <property type="molecule type" value="Genomic_DNA"/>
</dbReference>
<evidence type="ECO:0000259" key="5">
    <source>
        <dbReference type="Pfam" id="PF04542"/>
    </source>
</evidence>
<dbReference type="GO" id="GO:0006352">
    <property type="term" value="P:DNA-templated transcription initiation"/>
    <property type="evidence" value="ECO:0007669"/>
    <property type="project" value="InterPro"/>
</dbReference>
<dbReference type="Proteomes" id="UP000442469">
    <property type="component" value="Unassembled WGS sequence"/>
</dbReference>
<dbReference type="OrthoDB" id="9782703at2"/>
<dbReference type="Gene3D" id="1.10.10.10">
    <property type="entry name" value="Winged helix-like DNA-binding domain superfamily/Winged helix DNA-binding domain"/>
    <property type="match status" value="1"/>
</dbReference>
<dbReference type="GO" id="GO:0016987">
    <property type="term" value="F:sigma factor activity"/>
    <property type="evidence" value="ECO:0007669"/>
    <property type="project" value="UniProtKB-KW"/>
</dbReference>
<gene>
    <name evidence="7" type="ORF">GNQ08_11600</name>
</gene>
<dbReference type="AlphaFoldDB" id="A0A6N8EW74"/>
<evidence type="ECO:0000256" key="2">
    <source>
        <dbReference type="ARBA" id="ARBA00023015"/>
    </source>
</evidence>
<comment type="similarity">
    <text evidence="1">Belongs to the sigma-70 factor family. ECF subfamily.</text>
</comment>
<evidence type="ECO:0000256" key="3">
    <source>
        <dbReference type="ARBA" id="ARBA00023082"/>
    </source>
</evidence>
<keyword evidence="3" id="KW-0731">Sigma factor</keyword>
<dbReference type="PANTHER" id="PTHR43133">
    <property type="entry name" value="RNA POLYMERASE ECF-TYPE SIGMA FACTO"/>
    <property type="match status" value="1"/>
</dbReference>
<dbReference type="InterPro" id="IPR013324">
    <property type="entry name" value="RNA_pol_sigma_r3/r4-like"/>
</dbReference>
<comment type="caution">
    <text evidence="7">The sequence shown here is derived from an EMBL/GenBank/DDBJ whole genome shotgun (WGS) entry which is preliminary data.</text>
</comment>
<dbReference type="Pfam" id="PF08281">
    <property type="entry name" value="Sigma70_r4_2"/>
    <property type="match status" value="1"/>
</dbReference>
<dbReference type="GO" id="GO:0003677">
    <property type="term" value="F:DNA binding"/>
    <property type="evidence" value="ECO:0007669"/>
    <property type="project" value="InterPro"/>
</dbReference>
<dbReference type="CDD" id="cd06171">
    <property type="entry name" value="Sigma70_r4"/>
    <property type="match status" value="1"/>
</dbReference>
<dbReference type="InterPro" id="IPR036388">
    <property type="entry name" value="WH-like_DNA-bd_sf"/>
</dbReference>
<evidence type="ECO:0000313" key="8">
    <source>
        <dbReference type="Proteomes" id="UP000442469"/>
    </source>
</evidence>
<evidence type="ECO:0000256" key="1">
    <source>
        <dbReference type="ARBA" id="ARBA00010641"/>
    </source>
</evidence>
<dbReference type="InterPro" id="IPR007627">
    <property type="entry name" value="RNA_pol_sigma70_r2"/>
</dbReference>
<name>A0A6N8EW74_PAEMA</name>
<dbReference type="InterPro" id="IPR014284">
    <property type="entry name" value="RNA_pol_sigma-70_dom"/>
</dbReference>
<dbReference type="InterPro" id="IPR013325">
    <property type="entry name" value="RNA_pol_sigma_r2"/>
</dbReference>
<sequence>MMKEEKLAVAVCTGDEEAFFNFVSRHKRKLYGVAYSYMHNEADALDMLQEAAYRGWSKCHTLKDPGAMLPWLIRIVIHCCIEELRRQKRRKKIILERSVTYTPEMISVAKLDMEKALSRLKPKYRNAIILRYYNDMTVPEIAQILGKAEGTIKTWLHQGLKQLRGKINYGDEHGGELQHGQS</sequence>
<feature type="domain" description="RNA polymerase sigma-70 region 2" evidence="5">
    <location>
        <begin position="23"/>
        <end position="90"/>
    </location>
</feature>
<dbReference type="Gene3D" id="1.10.1740.10">
    <property type="match status" value="1"/>
</dbReference>
<dbReference type="PANTHER" id="PTHR43133:SF51">
    <property type="entry name" value="RNA POLYMERASE SIGMA FACTOR"/>
    <property type="match status" value="1"/>
</dbReference>
<protein>
    <submittedName>
        <fullName evidence="7">Sigma-70 family RNA polymerase sigma factor</fullName>
    </submittedName>
</protein>
<feature type="domain" description="RNA polymerase sigma factor 70 region 4 type 2" evidence="6">
    <location>
        <begin position="112"/>
        <end position="163"/>
    </location>
</feature>
<reference evidence="7 8" key="1">
    <citation type="submission" date="2019-11" db="EMBL/GenBank/DDBJ databases">
        <title>Draft genome sequences of five Paenibacillus species of dairy origin.</title>
        <authorList>
            <person name="Olajide A.M."/>
            <person name="Chen S."/>
            <person name="Lapointe G."/>
        </authorList>
    </citation>
    <scope>NUCLEOTIDE SEQUENCE [LARGE SCALE GENOMIC DNA]</scope>
    <source>
        <strain evidence="7 8">3CT49</strain>
    </source>
</reference>
<dbReference type="InterPro" id="IPR013249">
    <property type="entry name" value="RNA_pol_sigma70_r4_t2"/>
</dbReference>
<dbReference type="SUPFAM" id="SSF88659">
    <property type="entry name" value="Sigma3 and sigma4 domains of RNA polymerase sigma factors"/>
    <property type="match status" value="1"/>
</dbReference>
<dbReference type="NCBIfam" id="TIGR02937">
    <property type="entry name" value="sigma70-ECF"/>
    <property type="match status" value="1"/>
</dbReference>
<evidence type="ECO:0000313" key="7">
    <source>
        <dbReference type="EMBL" id="MUG23053.1"/>
    </source>
</evidence>